<feature type="transmembrane region" description="Helical" evidence="1">
    <location>
        <begin position="6"/>
        <end position="26"/>
    </location>
</feature>
<keyword evidence="1" id="KW-1133">Transmembrane helix</keyword>
<dbReference type="Proteomes" id="UP001501758">
    <property type="component" value="Unassembled WGS sequence"/>
</dbReference>
<sequence length="126" mass="14852">MKFKLLTILFVISTILLTGIVYVNYLDSNFLKKKIKDRELTITNYQKVINAMGRSGTISVDQLKKELQLEFKIDDKLGYNDFSKEYYHVLFPKDHKVNSTGIWDFMGLELILDDQKEFKTVQMYKP</sequence>
<accession>A0ABN1IPA0</accession>
<evidence type="ECO:0000313" key="3">
    <source>
        <dbReference type="Proteomes" id="UP001501758"/>
    </source>
</evidence>
<gene>
    <name evidence="2" type="ORF">GCM10009430_16220</name>
</gene>
<evidence type="ECO:0000256" key="1">
    <source>
        <dbReference type="SAM" id="Phobius"/>
    </source>
</evidence>
<protein>
    <submittedName>
        <fullName evidence="2">Uncharacterized protein</fullName>
    </submittedName>
</protein>
<keyword evidence="1" id="KW-0812">Transmembrane</keyword>
<proteinExistence type="predicted"/>
<dbReference type="RefSeq" id="WP_343911826.1">
    <property type="nucleotide sequence ID" value="NZ_BAAAGE010000001.1"/>
</dbReference>
<organism evidence="2 3">
    <name type="scientific">Aquimarina litoralis</name>
    <dbReference type="NCBI Taxonomy" id="584605"/>
    <lineage>
        <taxon>Bacteria</taxon>
        <taxon>Pseudomonadati</taxon>
        <taxon>Bacteroidota</taxon>
        <taxon>Flavobacteriia</taxon>
        <taxon>Flavobacteriales</taxon>
        <taxon>Flavobacteriaceae</taxon>
        <taxon>Aquimarina</taxon>
    </lineage>
</organism>
<comment type="caution">
    <text evidence="2">The sequence shown here is derived from an EMBL/GenBank/DDBJ whole genome shotgun (WGS) entry which is preliminary data.</text>
</comment>
<dbReference type="EMBL" id="BAAAGE010000001">
    <property type="protein sequence ID" value="GAA0718293.1"/>
    <property type="molecule type" value="Genomic_DNA"/>
</dbReference>
<evidence type="ECO:0000313" key="2">
    <source>
        <dbReference type="EMBL" id="GAA0718293.1"/>
    </source>
</evidence>
<reference evidence="2 3" key="1">
    <citation type="journal article" date="2019" name="Int. J. Syst. Evol. Microbiol.">
        <title>The Global Catalogue of Microorganisms (GCM) 10K type strain sequencing project: providing services to taxonomists for standard genome sequencing and annotation.</title>
        <authorList>
            <consortium name="The Broad Institute Genomics Platform"/>
            <consortium name="The Broad Institute Genome Sequencing Center for Infectious Disease"/>
            <person name="Wu L."/>
            <person name="Ma J."/>
        </authorList>
    </citation>
    <scope>NUCLEOTIDE SEQUENCE [LARGE SCALE GENOMIC DNA]</scope>
    <source>
        <strain evidence="2 3">JCM 15974</strain>
    </source>
</reference>
<keyword evidence="3" id="KW-1185">Reference proteome</keyword>
<keyword evidence="1" id="KW-0472">Membrane</keyword>
<name>A0ABN1IPA0_9FLAO</name>